<name>A0A9W7ZRH0_9FUNG</name>
<comment type="caution">
    <text evidence="4">The sequence shown here is derived from an EMBL/GenBank/DDBJ whole genome shotgun (WGS) entry which is preliminary data.</text>
</comment>
<organism evidence="4 5">
    <name type="scientific">Tieghemiomyces parasiticus</name>
    <dbReference type="NCBI Taxonomy" id="78921"/>
    <lineage>
        <taxon>Eukaryota</taxon>
        <taxon>Fungi</taxon>
        <taxon>Fungi incertae sedis</taxon>
        <taxon>Zoopagomycota</taxon>
        <taxon>Kickxellomycotina</taxon>
        <taxon>Dimargaritomycetes</taxon>
        <taxon>Dimargaritales</taxon>
        <taxon>Dimargaritaceae</taxon>
        <taxon>Tieghemiomyces</taxon>
    </lineage>
</organism>
<dbReference type="InterPro" id="IPR055089">
    <property type="entry name" value="COP9_N"/>
</dbReference>
<dbReference type="InterPro" id="IPR050756">
    <property type="entry name" value="CSN3"/>
</dbReference>
<feature type="compositionally biased region" description="Basic and acidic residues" evidence="2">
    <location>
        <begin position="466"/>
        <end position="479"/>
    </location>
</feature>
<dbReference type="GO" id="GO:0006511">
    <property type="term" value="P:ubiquitin-dependent protein catabolic process"/>
    <property type="evidence" value="ECO:0007669"/>
    <property type="project" value="TreeGrafter"/>
</dbReference>
<evidence type="ECO:0000259" key="3">
    <source>
        <dbReference type="Pfam" id="PF22788"/>
    </source>
</evidence>
<reference evidence="4" key="1">
    <citation type="submission" date="2022-07" db="EMBL/GenBank/DDBJ databases">
        <title>Phylogenomic reconstructions and comparative analyses of Kickxellomycotina fungi.</title>
        <authorList>
            <person name="Reynolds N.K."/>
            <person name="Stajich J.E."/>
            <person name="Barry K."/>
            <person name="Grigoriev I.V."/>
            <person name="Crous P."/>
            <person name="Smith M.E."/>
        </authorList>
    </citation>
    <scope>NUCLEOTIDE SEQUENCE</scope>
    <source>
        <strain evidence="4">RSA 861</strain>
    </source>
</reference>
<evidence type="ECO:0000256" key="2">
    <source>
        <dbReference type="SAM" id="MobiDB-lite"/>
    </source>
</evidence>
<dbReference type="Pfam" id="PF22788">
    <property type="entry name" value="COP9_hel_rpt"/>
    <property type="match status" value="1"/>
</dbReference>
<protein>
    <recommendedName>
        <fullName evidence="3">COP9 signalosome complex subunit 3 N-terminal helical repeats domain-containing protein</fullName>
    </recommendedName>
</protein>
<dbReference type="PANTHER" id="PTHR10758:SF1">
    <property type="entry name" value="COP9 SIGNALOSOME COMPLEX SUBUNIT 3"/>
    <property type="match status" value="1"/>
</dbReference>
<evidence type="ECO:0000256" key="1">
    <source>
        <dbReference type="ARBA" id="ARBA00022490"/>
    </source>
</evidence>
<dbReference type="EMBL" id="JANBPT010000906">
    <property type="protein sequence ID" value="KAJ1911669.1"/>
    <property type="molecule type" value="Genomic_DNA"/>
</dbReference>
<evidence type="ECO:0000313" key="4">
    <source>
        <dbReference type="EMBL" id="KAJ1911669.1"/>
    </source>
</evidence>
<proteinExistence type="predicted"/>
<evidence type="ECO:0000313" key="5">
    <source>
        <dbReference type="Proteomes" id="UP001150569"/>
    </source>
</evidence>
<dbReference type="PANTHER" id="PTHR10758">
    <property type="entry name" value="26S PROTEASOME NON-ATPASE REGULATORY SUBUNIT 3/COP9 SIGNALOSOME COMPLEX SUBUNIT 3"/>
    <property type="match status" value="1"/>
</dbReference>
<feature type="region of interest" description="Disordered" evidence="2">
    <location>
        <begin position="457"/>
        <end position="505"/>
    </location>
</feature>
<keyword evidence="1" id="KW-0963">Cytoplasm</keyword>
<dbReference type="Proteomes" id="UP001150569">
    <property type="component" value="Unassembled WGS sequence"/>
</dbReference>
<dbReference type="OrthoDB" id="29061at2759"/>
<gene>
    <name evidence="4" type="ORF">IWQ60_010031</name>
</gene>
<accession>A0A9W7ZRH0</accession>
<feature type="domain" description="COP9 signalosome complex subunit 3 N-terminal helical repeats" evidence="3">
    <location>
        <begin position="138"/>
        <end position="239"/>
    </location>
</feature>
<sequence>MPSPSSDRATVPETIRPYESFEECLAAITLTDPVETTQDQLATLLSMVETLDPLARTVNLNLAHRLAVTLEDLYFEDHQPPAVASTTVPAVEPRSSRLGGFRSKSRARKAGLRRPVPTVHQYPVPVLFALGHAVLLRAAFDEITPLHSVTVQIGLARADTATYNLLLPLLEGDLIRVQPHISGVTIDQYLWYHYDGAAIYLATGRYAEAYTFLYICLAVPTEGSSHPIQRLAFHRFLLLRGILFAGYEGPHCGGLRHDRDNKPTHLPRFVSSEVQAMASDVSPAYLDIVRLCRDLNSSGAREALTRNLDHFTKDGNYELAEAAVSAIESHLMYQVAQTYDRIPLRTMVELLHHPSSPPTPGATAVSTDATWSPDDEVARQVVSTLHRLQQTQGPQQPLSFHLEPATDTPTLDTVVVFTTNPRAVDGAETQEYLANKRERITELTRQIQEMDAALRAMSAVSKSGKRPRETSRRSEKGDTRSAGLIVDNDSSDGAEAIYMESSDED</sequence>
<keyword evidence="5" id="KW-1185">Reference proteome</keyword>
<dbReference type="GO" id="GO:0008180">
    <property type="term" value="C:COP9 signalosome"/>
    <property type="evidence" value="ECO:0007669"/>
    <property type="project" value="TreeGrafter"/>
</dbReference>
<dbReference type="AlphaFoldDB" id="A0A9W7ZRH0"/>